<organism evidence="2 4">
    <name type="scientific">Medicago truncatula</name>
    <name type="common">Barrel medic</name>
    <name type="synonym">Medicago tribuloides</name>
    <dbReference type="NCBI Taxonomy" id="3880"/>
    <lineage>
        <taxon>Eukaryota</taxon>
        <taxon>Viridiplantae</taxon>
        <taxon>Streptophyta</taxon>
        <taxon>Embryophyta</taxon>
        <taxon>Tracheophyta</taxon>
        <taxon>Spermatophyta</taxon>
        <taxon>Magnoliopsida</taxon>
        <taxon>eudicotyledons</taxon>
        <taxon>Gunneridae</taxon>
        <taxon>Pentapetalae</taxon>
        <taxon>rosids</taxon>
        <taxon>fabids</taxon>
        <taxon>Fabales</taxon>
        <taxon>Fabaceae</taxon>
        <taxon>Papilionoideae</taxon>
        <taxon>50 kb inversion clade</taxon>
        <taxon>NPAAA clade</taxon>
        <taxon>Hologalegina</taxon>
        <taxon>IRL clade</taxon>
        <taxon>Trifolieae</taxon>
        <taxon>Medicago</taxon>
    </lineage>
</organism>
<dbReference type="PaxDb" id="3880-AES98913"/>
<evidence type="ECO:0000313" key="4">
    <source>
        <dbReference type="Proteomes" id="UP000002051"/>
    </source>
</evidence>
<reference evidence="3" key="3">
    <citation type="submission" date="2015-04" db="UniProtKB">
        <authorList>
            <consortium name="EnsemblPlants"/>
        </authorList>
    </citation>
    <scope>IDENTIFICATION</scope>
    <source>
        <strain evidence="3">cv. Jemalong A17</strain>
    </source>
</reference>
<evidence type="ECO:0000313" key="2">
    <source>
        <dbReference type="EMBL" id="AES98913.1"/>
    </source>
</evidence>
<gene>
    <name evidence="2" type="ordered locus">MTR_5g074470</name>
</gene>
<dbReference type="EnsemblPlants" id="AES98913">
    <property type="protein sequence ID" value="AES98913"/>
    <property type="gene ID" value="MTR_5g074470"/>
</dbReference>
<evidence type="ECO:0000256" key="1">
    <source>
        <dbReference type="SAM" id="SignalP"/>
    </source>
</evidence>
<protein>
    <submittedName>
        <fullName evidence="2">Transmembrane protein, putative</fullName>
    </submittedName>
</protein>
<feature type="chain" id="PRO_5014573588" evidence="1">
    <location>
        <begin position="25"/>
        <end position="87"/>
    </location>
</feature>
<keyword evidence="1" id="KW-0732">Signal</keyword>
<reference evidence="2 4" key="1">
    <citation type="journal article" date="2011" name="Nature">
        <title>The Medicago genome provides insight into the evolution of rhizobial symbioses.</title>
        <authorList>
            <person name="Young N.D."/>
            <person name="Debelle F."/>
            <person name="Oldroyd G.E."/>
            <person name="Geurts R."/>
            <person name="Cannon S.B."/>
            <person name="Udvardi M.K."/>
            <person name="Benedito V.A."/>
            <person name="Mayer K.F."/>
            <person name="Gouzy J."/>
            <person name="Schoof H."/>
            <person name="Van de Peer Y."/>
            <person name="Proost S."/>
            <person name="Cook D.R."/>
            <person name="Meyers B.C."/>
            <person name="Spannagl M."/>
            <person name="Cheung F."/>
            <person name="De Mita S."/>
            <person name="Krishnakumar V."/>
            <person name="Gundlach H."/>
            <person name="Zhou S."/>
            <person name="Mudge J."/>
            <person name="Bharti A.K."/>
            <person name="Murray J.D."/>
            <person name="Naoumkina M.A."/>
            <person name="Rosen B."/>
            <person name="Silverstein K.A."/>
            <person name="Tang H."/>
            <person name="Rombauts S."/>
            <person name="Zhao P.X."/>
            <person name="Zhou P."/>
            <person name="Barbe V."/>
            <person name="Bardou P."/>
            <person name="Bechner M."/>
            <person name="Bellec A."/>
            <person name="Berger A."/>
            <person name="Berges H."/>
            <person name="Bidwell S."/>
            <person name="Bisseling T."/>
            <person name="Choisne N."/>
            <person name="Couloux A."/>
            <person name="Denny R."/>
            <person name="Deshpande S."/>
            <person name="Dai X."/>
            <person name="Doyle J.J."/>
            <person name="Dudez A.M."/>
            <person name="Farmer A.D."/>
            <person name="Fouteau S."/>
            <person name="Franken C."/>
            <person name="Gibelin C."/>
            <person name="Gish J."/>
            <person name="Goldstein S."/>
            <person name="Gonzalez A.J."/>
            <person name="Green P.J."/>
            <person name="Hallab A."/>
            <person name="Hartog M."/>
            <person name="Hua A."/>
            <person name="Humphray S.J."/>
            <person name="Jeong D.H."/>
            <person name="Jing Y."/>
            <person name="Jocker A."/>
            <person name="Kenton S.M."/>
            <person name="Kim D.J."/>
            <person name="Klee K."/>
            <person name="Lai H."/>
            <person name="Lang C."/>
            <person name="Lin S."/>
            <person name="Macmil S.L."/>
            <person name="Magdelenat G."/>
            <person name="Matthews L."/>
            <person name="McCorrison J."/>
            <person name="Monaghan E.L."/>
            <person name="Mun J.H."/>
            <person name="Najar F.Z."/>
            <person name="Nicholson C."/>
            <person name="Noirot C."/>
            <person name="O'Bleness M."/>
            <person name="Paule C.R."/>
            <person name="Poulain J."/>
            <person name="Prion F."/>
            <person name="Qin B."/>
            <person name="Qu C."/>
            <person name="Retzel E.F."/>
            <person name="Riddle C."/>
            <person name="Sallet E."/>
            <person name="Samain S."/>
            <person name="Samson N."/>
            <person name="Sanders I."/>
            <person name="Saurat O."/>
            <person name="Scarpelli C."/>
            <person name="Schiex T."/>
            <person name="Segurens B."/>
            <person name="Severin A.J."/>
            <person name="Sherrier D.J."/>
            <person name="Shi R."/>
            <person name="Sims S."/>
            <person name="Singer S.R."/>
            <person name="Sinharoy S."/>
            <person name="Sterck L."/>
            <person name="Viollet A."/>
            <person name="Wang B.B."/>
            <person name="Wang K."/>
            <person name="Wang M."/>
            <person name="Wang X."/>
            <person name="Warfsmann J."/>
            <person name="Weissenbach J."/>
            <person name="White D.D."/>
            <person name="White J.D."/>
            <person name="Wiley G.B."/>
            <person name="Wincker P."/>
            <person name="Xing Y."/>
            <person name="Yang L."/>
            <person name="Yao Z."/>
            <person name="Ying F."/>
            <person name="Zhai J."/>
            <person name="Zhou L."/>
            <person name="Zuber A."/>
            <person name="Denarie J."/>
            <person name="Dixon R.A."/>
            <person name="May G.D."/>
            <person name="Schwartz D.C."/>
            <person name="Rogers J."/>
            <person name="Quetier F."/>
            <person name="Town C.D."/>
            <person name="Roe B.A."/>
        </authorList>
    </citation>
    <scope>NUCLEOTIDE SEQUENCE [LARGE SCALE GENOMIC DNA]</scope>
    <source>
        <strain evidence="2">A17</strain>
        <strain evidence="3 4">cv. Jemalong A17</strain>
    </source>
</reference>
<dbReference type="EMBL" id="CM001221">
    <property type="protein sequence ID" value="AES98913.1"/>
    <property type="molecule type" value="Genomic_DNA"/>
</dbReference>
<feature type="signal peptide" evidence="1">
    <location>
        <begin position="1"/>
        <end position="24"/>
    </location>
</feature>
<evidence type="ECO:0000313" key="3">
    <source>
        <dbReference type="EnsemblPlants" id="AES98913"/>
    </source>
</evidence>
<keyword evidence="2" id="KW-0812">Transmembrane</keyword>
<reference evidence="2 4" key="2">
    <citation type="journal article" date="2014" name="BMC Genomics">
        <title>An improved genome release (version Mt4.0) for the model legume Medicago truncatula.</title>
        <authorList>
            <person name="Tang H."/>
            <person name="Krishnakumar V."/>
            <person name="Bidwell S."/>
            <person name="Rosen B."/>
            <person name="Chan A."/>
            <person name="Zhou S."/>
            <person name="Gentzbittel L."/>
            <person name="Childs K.L."/>
            <person name="Yandell M."/>
            <person name="Gundlach H."/>
            <person name="Mayer K.F."/>
            <person name="Schwartz D.C."/>
            <person name="Town C.D."/>
        </authorList>
    </citation>
    <scope>GENOME REANNOTATION</scope>
    <source>
        <strain evidence="3 4">cv. Jemalong A17</strain>
    </source>
</reference>
<accession>G7KFI2</accession>
<dbReference type="AlphaFoldDB" id="G7KFI2"/>
<dbReference type="Proteomes" id="UP000002051">
    <property type="component" value="Chromosome 5"/>
</dbReference>
<dbReference type="HOGENOM" id="CLU_190964_0_0_1"/>
<sequence length="87" mass="9173">MATNIKSLSFILAIMCLTSIIASGERVNDLINSFNRVCSSFVGCPGSDSDCCNLCAKSGYHGECEGSKCCCDGFLTSMQHSTLAICS</sequence>
<keyword evidence="2" id="KW-0472">Membrane</keyword>
<name>G7KFI2_MEDTR</name>
<proteinExistence type="predicted"/>
<keyword evidence="4" id="KW-1185">Reference proteome</keyword>